<evidence type="ECO:0000256" key="1">
    <source>
        <dbReference type="SAM" id="MobiDB-lite"/>
    </source>
</evidence>
<sequence>MQNLDACSPSIQAPQTDSSTVIQEDAARFAHKKTSEVEVKNQLPEASRQKPVAPTSPVQMVEDHAIVDLRKIPLYQLLMPEFFFSESFCKHLEAFRHRSIEELEQRFDQTVKTMRLGSKHTALIQMTRNAMLSLSRMDKSIAPLNKLGAQFRVHLAKVGINTKEISDRAFHSTDFRLSTSMLKQLGLFEKHKTMKECFGYPMKPSLKLPCTLDPDPEFNPELYDIFCQFLSDQLRGTTHDFPVKLSGYVPSKFADPEASTRGYMDSFWSLNMSHGNLSHLLQLFIQKDTGHMNSDVLKWIIKNDLWTLIMEFNSFLSFDAFTVAAPQDDDLKILEKLGLESPVTTPARISLIGLRRALLGNSPDALHTRMFCSEFSLAIRQLNSQLSPADRALFIQKVLQQPPGHSDEDNIRILQQVESNLKLIEWIIQNNQLITLNEISKYLGQPPETVLTQDNALNGQFSTGTPQVEKCVREDARRDIANGKKVYGINDRGTIKVKLERHSKLEEYTSFMVYPG</sequence>
<reference evidence="2 3" key="1">
    <citation type="submission" date="2014-06" db="EMBL/GenBank/DDBJ databases">
        <title>Whole Genome Sequences of Three Symbiotic Endozoicomonas Bacteria.</title>
        <authorList>
            <person name="Neave M.J."/>
            <person name="Apprill A."/>
            <person name="Voolstra C.R."/>
        </authorList>
    </citation>
    <scope>NUCLEOTIDE SEQUENCE [LARGE SCALE GENOMIC DNA]</scope>
    <source>
        <strain evidence="2 3">DSM 25634</strain>
    </source>
</reference>
<evidence type="ECO:0000313" key="2">
    <source>
        <dbReference type="EMBL" id="KEQ18452.1"/>
    </source>
</evidence>
<feature type="region of interest" description="Disordered" evidence="1">
    <location>
        <begin position="1"/>
        <end position="20"/>
    </location>
</feature>
<dbReference type="RefSeq" id="WP_034835797.1">
    <property type="nucleotide sequence ID" value="NZ_JOKH01000002.1"/>
</dbReference>
<keyword evidence="3" id="KW-1185">Reference proteome</keyword>
<proteinExistence type="predicted"/>
<dbReference type="Proteomes" id="UP000028073">
    <property type="component" value="Unassembled WGS sequence"/>
</dbReference>
<feature type="region of interest" description="Disordered" evidence="1">
    <location>
        <begin position="33"/>
        <end position="56"/>
    </location>
</feature>
<comment type="caution">
    <text evidence="2">The sequence shown here is derived from an EMBL/GenBank/DDBJ whole genome shotgun (WGS) entry which is preliminary data.</text>
</comment>
<evidence type="ECO:0000313" key="3">
    <source>
        <dbReference type="Proteomes" id="UP000028073"/>
    </source>
</evidence>
<name>A0A081NJ29_9GAMM</name>
<accession>A0A081NJ29</accession>
<dbReference type="EMBL" id="JOKH01000002">
    <property type="protein sequence ID" value="KEQ18452.1"/>
    <property type="molecule type" value="Genomic_DNA"/>
</dbReference>
<gene>
    <name evidence="2" type="ORF">GZ78_13260</name>
</gene>
<dbReference type="AlphaFoldDB" id="A0A081NJ29"/>
<dbReference type="OrthoDB" id="6199678at2"/>
<protein>
    <submittedName>
        <fullName evidence="2">Uncharacterized protein</fullName>
    </submittedName>
</protein>
<organism evidence="2 3">
    <name type="scientific">Endozoicomonas numazuensis</name>
    <dbReference type="NCBI Taxonomy" id="1137799"/>
    <lineage>
        <taxon>Bacteria</taxon>
        <taxon>Pseudomonadati</taxon>
        <taxon>Pseudomonadota</taxon>
        <taxon>Gammaproteobacteria</taxon>
        <taxon>Oceanospirillales</taxon>
        <taxon>Endozoicomonadaceae</taxon>
        <taxon>Endozoicomonas</taxon>
    </lineage>
</organism>